<dbReference type="Proteomes" id="UP000253529">
    <property type="component" value="Unassembled WGS sequence"/>
</dbReference>
<dbReference type="Gene3D" id="3.40.190.10">
    <property type="entry name" value="Periplasmic binding protein-like II"/>
    <property type="match status" value="2"/>
</dbReference>
<protein>
    <submittedName>
        <fullName evidence="1">NitT/TauT family transport system substrate-binding protein</fullName>
    </submittedName>
</protein>
<dbReference type="SUPFAM" id="SSF53850">
    <property type="entry name" value="Periplasmic binding protein-like II"/>
    <property type="match status" value="1"/>
</dbReference>
<dbReference type="AlphaFoldDB" id="A0A366FSE8"/>
<evidence type="ECO:0000313" key="2">
    <source>
        <dbReference type="Proteomes" id="UP000253529"/>
    </source>
</evidence>
<accession>A0A366FSE8</accession>
<reference evidence="1 2" key="1">
    <citation type="submission" date="2018-06" db="EMBL/GenBank/DDBJ databases">
        <title>Genomic Encyclopedia of Type Strains, Phase IV (KMG-IV): sequencing the most valuable type-strain genomes for metagenomic binning, comparative biology and taxonomic classification.</title>
        <authorList>
            <person name="Goeker M."/>
        </authorList>
    </citation>
    <scope>NUCLEOTIDE SEQUENCE [LARGE SCALE GENOMIC DNA]</scope>
    <source>
        <strain evidence="1 2">DSM 24875</strain>
    </source>
</reference>
<dbReference type="PROSITE" id="PS51318">
    <property type="entry name" value="TAT"/>
    <property type="match status" value="1"/>
</dbReference>
<dbReference type="PANTHER" id="PTHR30024">
    <property type="entry name" value="ALIPHATIC SULFONATES-BINDING PROTEIN-RELATED"/>
    <property type="match status" value="1"/>
</dbReference>
<dbReference type="InterPro" id="IPR027024">
    <property type="entry name" value="UCP027386_ABC_sbc_TM0202"/>
</dbReference>
<dbReference type="EMBL" id="QNRK01000002">
    <property type="protein sequence ID" value="RBP17614.1"/>
    <property type="molecule type" value="Genomic_DNA"/>
</dbReference>
<evidence type="ECO:0000313" key="1">
    <source>
        <dbReference type="EMBL" id="RBP17614.1"/>
    </source>
</evidence>
<gene>
    <name evidence="1" type="ORF">DFR50_102106</name>
</gene>
<dbReference type="InterPro" id="IPR006311">
    <property type="entry name" value="TAT_signal"/>
</dbReference>
<proteinExistence type="predicted"/>
<sequence>MEMHRALANGRGPTRRAALAGALASVAAGAAGRAAAYSGEGLEILAAPTGASISLARVVEAGGLAAAAPGATLRPWRDPDELRAGIVSGKTQLFSTPTHVPANLANRGLPIRLLCLLGAGHLYVVTADERVASFKDLAGKPVLGFFRKDMPDLVFRACAKMEGLDPDKDIQLSYVQSGMEAAQFLAAGKAATAILSEPPATAAIVMAARQDRILRRAISLQDVWSRHRHSHGVPMVGVAVRAGVFDQAPGLLAALRDGLPQAKDWALANPGEAGALAEKALQMRAPIFEKALPFMNLDIRSARAAKADLVDFYETIVAVSPDALAGRVPPDDFFLEL</sequence>
<keyword evidence="2" id="KW-1185">Reference proteome</keyword>
<dbReference type="Pfam" id="PF13379">
    <property type="entry name" value="NMT1_2"/>
    <property type="match status" value="1"/>
</dbReference>
<name>A0A366FSE8_9HYPH</name>
<comment type="caution">
    <text evidence="1">The sequence shown here is derived from an EMBL/GenBank/DDBJ whole genome shotgun (WGS) entry which is preliminary data.</text>
</comment>
<dbReference type="PANTHER" id="PTHR30024:SF46">
    <property type="entry name" value="ABC TRANSPORTER, SUBSTRATE-BINDING LIPOPROTEIN"/>
    <property type="match status" value="1"/>
</dbReference>
<dbReference type="PIRSF" id="PIRSF027386">
    <property type="entry name" value="UCP027386_ABC_sbc_TM0202"/>
    <property type="match status" value="1"/>
</dbReference>
<organism evidence="1 2">
    <name type="scientific">Roseiarcus fermentans</name>
    <dbReference type="NCBI Taxonomy" id="1473586"/>
    <lineage>
        <taxon>Bacteria</taxon>
        <taxon>Pseudomonadati</taxon>
        <taxon>Pseudomonadota</taxon>
        <taxon>Alphaproteobacteria</taxon>
        <taxon>Hyphomicrobiales</taxon>
        <taxon>Roseiarcaceae</taxon>
        <taxon>Roseiarcus</taxon>
    </lineage>
</organism>